<keyword evidence="2" id="KW-0238">DNA-binding</keyword>
<evidence type="ECO:0000256" key="2">
    <source>
        <dbReference type="ARBA" id="ARBA00023125"/>
    </source>
</evidence>
<dbReference type="PRINTS" id="PR00035">
    <property type="entry name" value="HTHGNTR"/>
</dbReference>
<dbReference type="SUPFAM" id="SSF46785">
    <property type="entry name" value="Winged helix' DNA-binding domain"/>
    <property type="match status" value="1"/>
</dbReference>
<sequence>MAWKLDSGRPIYAQLVERVELAIIAGCYKAGDKLPSVREMAVEAGVNPNTMQKAMSELERSGLVHSERTSGRFITEDGHMIEKMREDLAAAQIKEFMEKMNQMGFKKEEILKLIQKTLEEGKK</sequence>
<gene>
    <name evidence="5" type="ORF">NQ502_03415</name>
</gene>
<dbReference type="InterPro" id="IPR036388">
    <property type="entry name" value="WH-like_DNA-bd_sf"/>
</dbReference>
<keyword evidence="3" id="KW-0804">Transcription</keyword>
<accession>A0ABY5VHT4</accession>
<dbReference type="PANTHER" id="PTHR38445">
    <property type="entry name" value="HTH-TYPE TRANSCRIPTIONAL REPRESSOR YTRA"/>
    <property type="match status" value="1"/>
</dbReference>
<feature type="domain" description="HTH gntR-type" evidence="4">
    <location>
        <begin position="9"/>
        <end position="77"/>
    </location>
</feature>
<organism evidence="5 6">
    <name type="scientific">Ruminococcus gauvreauii</name>
    <dbReference type="NCBI Taxonomy" id="438033"/>
    <lineage>
        <taxon>Bacteria</taxon>
        <taxon>Bacillati</taxon>
        <taxon>Bacillota</taxon>
        <taxon>Clostridia</taxon>
        <taxon>Eubacteriales</taxon>
        <taxon>Oscillospiraceae</taxon>
        <taxon>Ruminococcus</taxon>
    </lineage>
</organism>
<evidence type="ECO:0000313" key="6">
    <source>
        <dbReference type="Proteomes" id="UP001060164"/>
    </source>
</evidence>
<evidence type="ECO:0000256" key="3">
    <source>
        <dbReference type="ARBA" id="ARBA00023163"/>
    </source>
</evidence>
<dbReference type="EMBL" id="CP102290">
    <property type="protein sequence ID" value="UWP60120.1"/>
    <property type="molecule type" value="Genomic_DNA"/>
</dbReference>
<keyword evidence="6" id="KW-1185">Reference proteome</keyword>
<reference evidence="5" key="1">
    <citation type="journal article" date="2022" name="Cell">
        <title>Design, construction, and in vivo augmentation of a complex gut microbiome.</title>
        <authorList>
            <person name="Cheng A.G."/>
            <person name="Ho P.Y."/>
            <person name="Aranda-Diaz A."/>
            <person name="Jain S."/>
            <person name="Yu F.B."/>
            <person name="Meng X."/>
            <person name="Wang M."/>
            <person name="Iakiviak M."/>
            <person name="Nagashima K."/>
            <person name="Zhao A."/>
            <person name="Murugkar P."/>
            <person name="Patil A."/>
            <person name="Atabakhsh K."/>
            <person name="Weakley A."/>
            <person name="Yan J."/>
            <person name="Brumbaugh A.R."/>
            <person name="Higginbottom S."/>
            <person name="Dimas A."/>
            <person name="Shiver A.L."/>
            <person name="Deutschbauer A."/>
            <person name="Neff N."/>
            <person name="Sonnenburg J.L."/>
            <person name="Huang K.C."/>
            <person name="Fischbach M.A."/>
        </authorList>
    </citation>
    <scope>NUCLEOTIDE SEQUENCE</scope>
    <source>
        <strain evidence="5">DSM 19829</strain>
    </source>
</reference>
<evidence type="ECO:0000256" key="1">
    <source>
        <dbReference type="ARBA" id="ARBA00023015"/>
    </source>
</evidence>
<dbReference type="InterPro" id="IPR036390">
    <property type="entry name" value="WH_DNA-bd_sf"/>
</dbReference>
<dbReference type="Gene3D" id="1.10.10.10">
    <property type="entry name" value="Winged helix-like DNA-binding domain superfamily/Winged helix DNA-binding domain"/>
    <property type="match status" value="1"/>
</dbReference>
<dbReference type="Proteomes" id="UP001060164">
    <property type="component" value="Chromosome"/>
</dbReference>
<dbReference type="CDD" id="cd07377">
    <property type="entry name" value="WHTH_GntR"/>
    <property type="match status" value="1"/>
</dbReference>
<dbReference type="SMART" id="SM00345">
    <property type="entry name" value="HTH_GNTR"/>
    <property type="match status" value="1"/>
</dbReference>
<proteinExistence type="predicted"/>
<protein>
    <submittedName>
        <fullName evidence="5">GntR family transcriptional regulator</fullName>
    </submittedName>
</protein>
<keyword evidence="1" id="KW-0805">Transcription regulation</keyword>
<evidence type="ECO:0000313" key="5">
    <source>
        <dbReference type="EMBL" id="UWP60120.1"/>
    </source>
</evidence>
<dbReference type="InterPro" id="IPR000524">
    <property type="entry name" value="Tscrpt_reg_HTH_GntR"/>
</dbReference>
<evidence type="ECO:0000259" key="4">
    <source>
        <dbReference type="PROSITE" id="PS50949"/>
    </source>
</evidence>
<dbReference type="PROSITE" id="PS50949">
    <property type="entry name" value="HTH_GNTR"/>
    <property type="match status" value="1"/>
</dbReference>
<dbReference type="RefSeq" id="WP_028529480.1">
    <property type="nucleotide sequence ID" value="NZ_CABLBR010000026.1"/>
</dbReference>
<dbReference type="PANTHER" id="PTHR38445:SF6">
    <property type="entry name" value="GNTR-FAMILY TRANSCRIPTIONAL REGULATOR"/>
    <property type="match status" value="1"/>
</dbReference>
<name>A0ABY5VHT4_9FIRM</name>
<dbReference type="Pfam" id="PF00392">
    <property type="entry name" value="GntR"/>
    <property type="match status" value="1"/>
</dbReference>